<dbReference type="InterPro" id="IPR024550">
    <property type="entry name" value="TFIIEa/SarR/Rpc3_HTH_dom"/>
</dbReference>
<reference evidence="2 3" key="1">
    <citation type="submission" date="2018-07" db="EMBL/GenBank/DDBJ databases">
        <title>Genomic Encyclopedia of Type Strains, Phase IV (KMG-IV): sequencing the most valuable type-strain genomes for metagenomic binning, comparative biology and taxonomic classification.</title>
        <authorList>
            <person name="Goeker M."/>
        </authorList>
    </citation>
    <scope>NUCLEOTIDE SEQUENCE [LARGE SCALE GENOMIC DNA]</scope>
    <source>
        <strain evidence="2 3">DSM 4134</strain>
    </source>
</reference>
<dbReference type="AlphaFoldDB" id="A0A3D9LI71"/>
<keyword evidence="3" id="KW-1185">Reference proteome</keyword>
<evidence type="ECO:0000313" key="3">
    <source>
        <dbReference type="Proteomes" id="UP000256779"/>
    </source>
</evidence>
<dbReference type="Pfam" id="PF02002">
    <property type="entry name" value="TFIIE_alpha"/>
    <property type="match status" value="1"/>
</dbReference>
<dbReference type="RefSeq" id="WP_115866235.1">
    <property type="nucleotide sequence ID" value="NZ_QREG01000001.1"/>
</dbReference>
<name>A0A3D9LI71_MARFU</name>
<feature type="domain" description="TFIIEalpha/SarR/Rpc3 HTH" evidence="1">
    <location>
        <begin position="3"/>
        <end position="72"/>
    </location>
</feature>
<dbReference type="OrthoDB" id="981781at2"/>
<evidence type="ECO:0000259" key="1">
    <source>
        <dbReference type="Pfam" id="PF02002"/>
    </source>
</evidence>
<sequence>MTDEQFDVLDELYFVMSHDELREATGLNDEKLIAVLAELYEAGWIKIMHTVDEELAPDQVDLKTNAATYYYLASKKGLLAHNS</sequence>
<proteinExistence type="predicted"/>
<protein>
    <submittedName>
        <fullName evidence="2">TFIIE alpha subunit</fullName>
    </submittedName>
</protein>
<accession>A0A3D9LI71</accession>
<gene>
    <name evidence="2" type="ORF">C7460_101248</name>
</gene>
<dbReference type="Proteomes" id="UP000256779">
    <property type="component" value="Unassembled WGS sequence"/>
</dbReference>
<dbReference type="EMBL" id="QREG01000001">
    <property type="protein sequence ID" value="REE05729.1"/>
    <property type="molecule type" value="Genomic_DNA"/>
</dbReference>
<evidence type="ECO:0000313" key="2">
    <source>
        <dbReference type="EMBL" id="REE05729.1"/>
    </source>
</evidence>
<organism evidence="2 3">
    <name type="scientific">Marinoscillum furvescens DSM 4134</name>
    <dbReference type="NCBI Taxonomy" id="1122208"/>
    <lineage>
        <taxon>Bacteria</taxon>
        <taxon>Pseudomonadati</taxon>
        <taxon>Bacteroidota</taxon>
        <taxon>Cytophagia</taxon>
        <taxon>Cytophagales</taxon>
        <taxon>Reichenbachiellaceae</taxon>
        <taxon>Marinoscillum</taxon>
    </lineage>
</organism>
<comment type="caution">
    <text evidence="2">The sequence shown here is derived from an EMBL/GenBank/DDBJ whole genome shotgun (WGS) entry which is preliminary data.</text>
</comment>